<dbReference type="Proteomes" id="UP001165269">
    <property type="component" value="Unassembled WGS sequence"/>
</dbReference>
<proteinExistence type="predicted"/>
<keyword evidence="10" id="KW-1185">Reference proteome</keyword>
<evidence type="ECO:0000313" key="9">
    <source>
        <dbReference type="EMBL" id="MCI3270549.1"/>
    </source>
</evidence>
<organism evidence="9 10">
    <name type="scientific">Streptomyces cylindrosporus</name>
    <dbReference type="NCBI Taxonomy" id="2927583"/>
    <lineage>
        <taxon>Bacteria</taxon>
        <taxon>Bacillati</taxon>
        <taxon>Actinomycetota</taxon>
        <taxon>Actinomycetes</taxon>
        <taxon>Kitasatosporales</taxon>
        <taxon>Streptomycetaceae</taxon>
        <taxon>Streptomyces</taxon>
    </lineage>
</organism>
<evidence type="ECO:0000256" key="3">
    <source>
        <dbReference type="ARBA" id="ARBA00022692"/>
    </source>
</evidence>
<accession>A0ABS9Y045</accession>
<protein>
    <submittedName>
        <fullName evidence="9">Twin-arginine translocase TatA/TatE family subunit</fullName>
    </submittedName>
</protein>
<evidence type="ECO:0000256" key="4">
    <source>
        <dbReference type="ARBA" id="ARBA00022927"/>
    </source>
</evidence>
<dbReference type="Gene3D" id="1.20.5.3310">
    <property type="match status" value="1"/>
</dbReference>
<keyword evidence="4" id="KW-0653">Protein transport</keyword>
<evidence type="ECO:0000313" key="10">
    <source>
        <dbReference type="Proteomes" id="UP001165269"/>
    </source>
</evidence>
<evidence type="ECO:0000256" key="1">
    <source>
        <dbReference type="ARBA" id="ARBA00004167"/>
    </source>
</evidence>
<gene>
    <name evidence="9" type="ORF">MQP27_05400</name>
</gene>
<reference evidence="9" key="1">
    <citation type="submission" date="2022-03" db="EMBL/GenBank/DDBJ databases">
        <title>Streptomyces 7R015 and 7R016 isolated from Barleria lupulina in Thailand.</title>
        <authorList>
            <person name="Kanchanasin P."/>
            <person name="Phongsopitanun W."/>
            <person name="Tanasupawat S."/>
        </authorList>
    </citation>
    <scope>NUCLEOTIDE SEQUENCE</scope>
    <source>
        <strain evidence="9">7R015</strain>
    </source>
</reference>
<keyword evidence="2" id="KW-0813">Transport</keyword>
<name>A0ABS9Y045_9ACTN</name>
<evidence type="ECO:0000256" key="6">
    <source>
        <dbReference type="ARBA" id="ARBA00023010"/>
    </source>
</evidence>
<evidence type="ECO:0000256" key="5">
    <source>
        <dbReference type="ARBA" id="ARBA00022989"/>
    </source>
</evidence>
<evidence type="ECO:0000256" key="7">
    <source>
        <dbReference type="ARBA" id="ARBA00023136"/>
    </source>
</evidence>
<keyword evidence="3" id="KW-0812">Transmembrane</keyword>
<keyword evidence="6" id="KW-0811">Translocation</keyword>
<dbReference type="EMBL" id="JALDAY010000002">
    <property type="protein sequence ID" value="MCI3270549.1"/>
    <property type="molecule type" value="Genomic_DNA"/>
</dbReference>
<sequence>MFGLSELALILLVVAVVLGVRKLPELTRSAGKATRIFKSEARALRDEDPPGAAKVIPGTVVERDESSH</sequence>
<evidence type="ECO:0000256" key="8">
    <source>
        <dbReference type="SAM" id="MobiDB-lite"/>
    </source>
</evidence>
<dbReference type="InterPro" id="IPR003369">
    <property type="entry name" value="TatA/B/E"/>
</dbReference>
<comment type="subcellular location">
    <subcellularLocation>
        <location evidence="1">Membrane</location>
        <topology evidence="1">Single-pass membrane protein</topology>
    </subcellularLocation>
</comment>
<keyword evidence="7" id="KW-0472">Membrane</keyword>
<keyword evidence="5" id="KW-1133">Transmembrane helix</keyword>
<dbReference type="Pfam" id="PF02416">
    <property type="entry name" value="TatA_B_E"/>
    <property type="match status" value="1"/>
</dbReference>
<evidence type="ECO:0000256" key="2">
    <source>
        <dbReference type="ARBA" id="ARBA00022448"/>
    </source>
</evidence>
<dbReference type="RefSeq" id="WP_242761739.1">
    <property type="nucleotide sequence ID" value="NZ_JALDAY010000002.1"/>
</dbReference>
<feature type="region of interest" description="Disordered" evidence="8">
    <location>
        <begin position="43"/>
        <end position="68"/>
    </location>
</feature>
<comment type="caution">
    <text evidence="9">The sequence shown here is derived from an EMBL/GenBank/DDBJ whole genome shotgun (WGS) entry which is preliminary data.</text>
</comment>